<evidence type="ECO:0000259" key="4">
    <source>
        <dbReference type="Pfam" id="PF04500"/>
    </source>
</evidence>
<evidence type="ECO:0000256" key="1">
    <source>
        <dbReference type="ARBA" id="ARBA00022723"/>
    </source>
</evidence>
<evidence type="ECO:0000256" key="2">
    <source>
        <dbReference type="ARBA" id="ARBA00022771"/>
    </source>
</evidence>
<dbReference type="PANTHER" id="PTHR47160">
    <property type="entry name" value="PUTATIVE-RELATED"/>
    <property type="match status" value="1"/>
</dbReference>
<dbReference type="InterPro" id="IPR018289">
    <property type="entry name" value="MULE_transposase_dom"/>
</dbReference>
<evidence type="ECO:0000256" key="3">
    <source>
        <dbReference type="ARBA" id="ARBA00022833"/>
    </source>
</evidence>
<dbReference type="EMBL" id="CAJNOC010008639">
    <property type="protein sequence ID" value="CAF1118359.1"/>
    <property type="molecule type" value="Genomic_DNA"/>
</dbReference>
<dbReference type="InterPro" id="IPR007588">
    <property type="entry name" value="Znf_FLYWCH"/>
</dbReference>
<dbReference type="Gene3D" id="2.20.25.240">
    <property type="match status" value="1"/>
</dbReference>
<dbReference type="PANTHER" id="PTHR47160:SF10">
    <property type="entry name" value="MULE TRANSPOSASE DOMAIN-CONTAINING PROTEIN"/>
    <property type="match status" value="1"/>
</dbReference>
<keyword evidence="7" id="KW-1185">Reference proteome</keyword>
<organism evidence="6 7">
    <name type="scientific">Brachionus calyciflorus</name>
    <dbReference type="NCBI Taxonomy" id="104777"/>
    <lineage>
        <taxon>Eukaryota</taxon>
        <taxon>Metazoa</taxon>
        <taxon>Spiralia</taxon>
        <taxon>Gnathifera</taxon>
        <taxon>Rotifera</taxon>
        <taxon>Eurotatoria</taxon>
        <taxon>Monogononta</taxon>
        <taxon>Pseudotrocha</taxon>
        <taxon>Ploima</taxon>
        <taxon>Brachionidae</taxon>
        <taxon>Brachionus</taxon>
    </lineage>
</organism>
<evidence type="ECO:0000313" key="7">
    <source>
        <dbReference type="Proteomes" id="UP000663879"/>
    </source>
</evidence>
<dbReference type="Pfam" id="PF10551">
    <property type="entry name" value="MULE"/>
    <property type="match status" value="1"/>
</dbReference>
<comment type="caution">
    <text evidence="6">The sequence shown here is derived from an EMBL/GenBank/DDBJ whole genome shotgun (WGS) entry which is preliminary data.</text>
</comment>
<sequence length="409" mass="47320">MDKIFQKLSLNNSTNKDYVFPMQQPFSSKTLVDLNVPCLEQPCSSKTLVDYSESESLSNQFEDPNKSNDSLIDYLSLNNSINQMNSQPNIENECYSCDEFYNGEELSVEEIIENKEINHMVEPKIITKTYKNNSKMVFDNKEFVIEKSYKDKIYWRCAVSDPVQCKARIHTNLNFEITKIKNKDHFHQDVKPETIFADLVSVEIKDRAIAAAASLPTVQNLTQKINRTRKAVFNFGPNEKSLENLVIKDQYKITNSGKNFILHESGNDDLERLIILATEDNLNVLNNDPVWFIDGTFEISPKVYHQLFTINEIQKNRNLPLVYAFLANKQESTYTRFFNVISKYITNKPAYIMCDFEKAVVNSVKKHFPKASVGGCCFHLTSNIWKYVKNNGLKTVFSNDLEFSKTFYY</sequence>
<feature type="domain" description="FLYWCH-type" evidence="4">
    <location>
        <begin position="127"/>
        <end position="187"/>
    </location>
</feature>
<keyword evidence="3" id="KW-0862">Zinc</keyword>
<dbReference type="OrthoDB" id="2388574at2759"/>
<gene>
    <name evidence="6" type="ORF">OXX778_LOCUS21935</name>
</gene>
<accession>A0A814QC85</accession>
<keyword evidence="2" id="KW-0863">Zinc-finger</keyword>
<evidence type="ECO:0000259" key="5">
    <source>
        <dbReference type="Pfam" id="PF10551"/>
    </source>
</evidence>
<feature type="non-terminal residue" evidence="6">
    <location>
        <position position="409"/>
    </location>
</feature>
<dbReference type="AlphaFoldDB" id="A0A814QC85"/>
<proteinExistence type="predicted"/>
<name>A0A814QC85_9BILA</name>
<evidence type="ECO:0000313" key="6">
    <source>
        <dbReference type="EMBL" id="CAF1118359.1"/>
    </source>
</evidence>
<keyword evidence="1" id="KW-0479">Metal-binding</keyword>
<dbReference type="Pfam" id="PF04500">
    <property type="entry name" value="FLYWCH"/>
    <property type="match status" value="1"/>
</dbReference>
<evidence type="ECO:0008006" key="8">
    <source>
        <dbReference type="Google" id="ProtNLM"/>
    </source>
</evidence>
<feature type="domain" description="MULE transposase" evidence="5">
    <location>
        <begin position="290"/>
        <end position="383"/>
    </location>
</feature>
<dbReference type="Proteomes" id="UP000663879">
    <property type="component" value="Unassembled WGS sequence"/>
</dbReference>
<dbReference type="GO" id="GO:0008270">
    <property type="term" value="F:zinc ion binding"/>
    <property type="evidence" value="ECO:0007669"/>
    <property type="project" value="UniProtKB-KW"/>
</dbReference>
<protein>
    <recommendedName>
        <fullName evidence="8">MULE transposase domain-containing protein</fullName>
    </recommendedName>
</protein>
<reference evidence="6" key="1">
    <citation type="submission" date="2021-02" db="EMBL/GenBank/DDBJ databases">
        <authorList>
            <person name="Nowell W R."/>
        </authorList>
    </citation>
    <scope>NUCLEOTIDE SEQUENCE</scope>
    <source>
        <strain evidence="6">Ploen Becks lab</strain>
    </source>
</reference>